<dbReference type="SUPFAM" id="SSF52151">
    <property type="entry name" value="FabD/lysophospholipase-like"/>
    <property type="match status" value="1"/>
</dbReference>
<feature type="transmembrane region" description="Helical" evidence="3">
    <location>
        <begin position="1286"/>
        <end position="1314"/>
    </location>
</feature>
<feature type="transmembrane region" description="Helical" evidence="3">
    <location>
        <begin position="1061"/>
        <end position="1082"/>
    </location>
</feature>
<feature type="transmembrane region" description="Helical" evidence="3">
    <location>
        <begin position="986"/>
        <end position="1003"/>
    </location>
</feature>
<feature type="domain" description="PNPLA" evidence="4">
    <location>
        <begin position="27"/>
        <end position="292"/>
    </location>
</feature>
<keyword evidence="2" id="KW-0442">Lipid degradation</keyword>
<dbReference type="RefSeq" id="WP_159898660.1">
    <property type="nucleotide sequence ID" value="NZ_BAABFX010000037.1"/>
</dbReference>
<evidence type="ECO:0000313" key="6">
    <source>
        <dbReference type="Proteomes" id="UP001500390"/>
    </source>
</evidence>
<dbReference type="InterPro" id="IPR024282">
    <property type="entry name" value="DUF3376"/>
</dbReference>
<feature type="transmembrane region" description="Helical" evidence="3">
    <location>
        <begin position="1248"/>
        <end position="1274"/>
    </location>
</feature>
<dbReference type="InterPro" id="IPR002641">
    <property type="entry name" value="PNPLA_dom"/>
</dbReference>
<keyword evidence="6" id="KW-1185">Reference proteome</keyword>
<evidence type="ECO:0000313" key="5">
    <source>
        <dbReference type="EMBL" id="GAA4399783.1"/>
    </source>
</evidence>
<dbReference type="Proteomes" id="UP001500390">
    <property type="component" value="Unassembled WGS sequence"/>
</dbReference>
<feature type="active site" description="Proton acceptor" evidence="2">
    <location>
        <position position="279"/>
    </location>
</feature>
<keyword evidence="3" id="KW-0812">Transmembrane</keyword>
<dbReference type="InterPro" id="IPR016035">
    <property type="entry name" value="Acyl_Trfase/lysoPLipase"/>
</dbReference>
<feature type="transmembrane region" description="Helical" evidence="3">
    <location>
        <begin position="1010"/>
        <end position="1028"/>
    </location>
</feature>
<comment type="caution">
    <text evidence="5">The sequence shown here is derived from an EMBL/GenBank/DDBJ whole genome shotgun (WGS) entry which is preliminary data.</text>
</comment>
<keyword evidence="3" id="KW-1133">Transmembrane helix</keyword>
<evidence type="ECO:0000256" key="3">
    <source>
        <dbReference type="SAM" id="Phobius"/>
    </source>
</evidence>
<feature type="active site" description="Nucleophile" evidence="2">
    <location>
        <position position="79"/>
    </location>
</feature>
<dbReference type="NCBIfam" id="TIGR03607">
    <property type="entry name" value="patatin-like protein"/>
    <property type="match status" value="1"/>
</dbReference>
<keyword evidence="3" id="KW-0472">Membrane</keyword>
<dbReference type="EMBL" id="BAABFX010000037">
    <property type="protein sequence ID" value="GAA4399783.1"/>
    <property type="molecule type" value="Genomic_DNA"/>
</dbReference>
<feature type="transmembrane region" description="Helical" evidence="3">
    <location>
        <begin position="1166"/>
        <end position="1187"/>
    </location>
</feature>
<proteinExistence type="predicted"/>
<keyword evidence="2" id="KW-0378">Hydrolase</keyword>
<dbReference type="PROSITE" id="PS51635">
    <property type="entry name" value="PNPLA"/>
    <property type="match status" value="1"/>
</dbReference>
<evidence type="ECO:0000256" key="2">
    <source>
        <dbReference type="PROSITE-ProRule" id="PRU01161"/>
    </source>
</evidence>
<feature type="transmembrane region" description="Helical" evidence="3">
    <location>
        <begin position="1203"/>
        <end position="1227"/>
    </location>
</feature>
<dbReference type="Pfam" id="PF11856">
    <property type="entry name" value="DUF3376"/>
    <property type="match status" value="1"/>
</dbReference>
<keyword evidence="1 2" id="KW-0443">Lipid metabolism</keyword>
<feature type="transmembrane region" description="Helical" evidence="3">
    <location>
        <begin position="1094"/>
        <end position="1114"/>
    </location>
</feature>
<evidence type="ECO:0000256" key="1">
    <source>
        <dbReference type="ARBA" id="ARBA00023098"/>
    </source>
</evidence>
<feature type="short sequence motif" description="GXSXG" evidence="2">
    <location>
        <begin position="77"/>
        <end position="81"/>
    </location>
</feature>
<dbReference type="InterPro" id="IPR019894">
    <property type="entry name" value="Patatin-related_protein"/>
</dbReference>
<dbReference type="Gene3D" id="3.40.1090.10">
    <property type="entry name" value="Cytosolic phospholipase A2 catalytic domain"/>
    <property type="match status" value="1"/>
</dbReference>
<accession>A0ABP8K386</accession>
<evidence type="ECO:0000259" key="4">
    <source>
        <dbReference type="PROSITE" id="PS51635"/>
    </source>
</evidence>
<gene>
    <name evidence="5" type="ORF">GCM10023153_26300</name>
</gene>
<protein>
    <recommendedName>
        <fullName evidence="4">PNPLA domain-containing protein</fullName>
    </recommendedName>
</protein>
<organism evidence="5 6">
    <name type="scientific">Ornithinibacter aureus</name>
    <dbReference type="NCBI Taxonomy" id="622664"/>
    <lineage>
        <taxon>Bacteria</taxon>
        <taxon>Bacillati</taxon>
        <taxon>Actinomycetota</taxon>
        <taxon>Actinomycetes</taxon>
        <taxon>Micrococcales</taxon>
        <taxon>Intrasporangiaceae</taxon>
        <taxon>Ornithinibacter</taxon>
    </lineage>
</organism>
<reference evidence="6" key="1">
    <citation type="journal article" date="2019" name="Int. J. Syst. Evol. Microbiol.">
        <title>The Global Catalogue of Microorganisms (GCM) 10K type strain sequencing project: providing services to taxonomists for standard genome sequencing and annotation.</title>
        <authorList>
            <consortium name="The Broad Institute Genomics Platform"/>
            <consortium name="The Broad Institute Genome Sequencing Center for Infectious Disease"/>
            <person name="Wu L."/>
            <person name="Ma J."/>
        </authorList>
    </citation>
    <scope>NUCLEOTIDE SEQUENCE [LARGE SCALE GENOMIC DNA]</scope>
    <source>
        <strain evidence="6">JCM 17738</strain>
    </source>
</reference>
<dbReference type="Pfam" id="PF01734">
    <property type="entry name" value="Patatin"/>
    <property type="match status" value="1"/>
</dbReference>
<feature type="short sequence motif" description="DGA/G" evidence="2">
    <location>
        <begin position="279"/>
        <end position="281"/>
    </location>
</feature>
<feature type="transmembrane region" description="Helical" evidence="3">
    <location>
        <begin position="1034"/>
        <end position="1054"/>
    </location>
</feature>
<comment type="caution">
    <text evidence="2">Lacks conserved residue(s) required for the propagation of feature annotation.</text>
</comment>
<sequence>MVVQPGPHGLGEHDQSGVPPEEIRFGVVMNGGVSLAVWMGGVALELDRLVKAAGGSGPYADLLRLTGCTARVDVVSGTSAGGVNGAALALAQVNRFADLASLRDVWVEQGRIEALLRQPFRGAPSSLLKGDDHFLPQLNAAMSRLAEPLDAVPASVAPMDLTMATTVLGGNQEVTVDALGQRLPQTVHAARFRWKRPADATEDTDPFGTRNIGGTAAQLALAARASSSFPVAFEPTFVPVPAPDVPVTDSTGLRPSMAGVVEEWGDTLPPRDRSRFAVDGGVLANTPTRAAVEAIERMPADGPVRRVMLLVYPHAPAPGPDPADVMGEPPTLAGTMAGVLGALSAQGSRTFVDELEDHNVRAASRRGTRADILGGFREPLPDGSTQTLEGLGEQLFPHYRRLRIWHAARDLARRQVGRRPPASWPEGDDVWDYERIRRAAERAQQKVEDARRTTGATGAVPVTGIPYLPDHYPTAARPDAGPSWRWGVSGASSIAESVNELLRELVWMLPAGEDWAIARAARQRVTERIRDIQACRHLTDDPWDLDEVLAALRPDHHYWMLRLASYARLMGDGGDAPVREAITRVAHSENQRRFLVSGDKAAADEWQARVAQHLEEVLLRDPKSPAGGAGREVRRLVEEVVEELVSVVPVLRKAAAPRMRTSAHRAGEVLGDPESLQRWHAALAPGTAAVTVPQLLTTLQQLEVASTTIGDETMTGSTIPIELVQLSAQTRNAFARYSLTGDDKLGGWSVKRFGGFLKRSWRVNDWTWGRLDAATVLCRAVLDPARVRRAAFLSGYLATDSDPRRLARATVDHVVDSVFAGSGLTSDPRVVALREAAVAEVLGAFLIDDTPTSQLPPSMPALADLFAWGVQLDVVPDEVVALAAAVREDRADGANPRSRGELFLAAEEPLLTRLEKRRREGLSMSGKDRAALLSAFDRAGVGREPLSEETSSDLMIRSASTAGAVSATVLDSPSSGLGALRPVTRLVRGAMLVLHWMIVALTSRGVVPRMLALLGLSVGSILLTASLLGALPGAWSGVATLFGASCVLAAFSFGALRTGTLLHGLVLLSPLVPLLTFALSQARQAGAAGAVEGAALGGVTLAAMILVAIGLLVLGSLPASYGSVWLALGSLADRRGVPHENTAGRGLVARFFVGAVRRARGLGRSLPGLIGPAVVIALPVALAWWLVDTGAAAIADALLDRRWWLVGLAVVCVVAGGIAAFVLGDLLRPATRVRHPGAQSLTWEYGPLTNPAGINASWAVLYGAGYFTIAIVVLSTAVERGDTREWLVALVVTAIVLGVGLGLLYPVLAPLAALRSMERREVVRDGQRGGTRFVVADPVGSDVDTARRSYAVDLAERGVAYRWLVSSKPGADGRAPSLAPRGVEMLRRLDEARAVPPPGGVRWRLQRRFWRVSRRRREGRGEGLEMRSKIV</sequence>
<name>A0ABP8K386_9MICO</name>